<proteinExistence type="predicted"/>
<feature type="compositionally biased region" description="Polar residues" evidence="1">
    <location>
        <begin position="126"/>
        <end position="146"/>
    </location>
</feature>
<gene>
    <name evidence="2" type="ORF">ANCDUO_07408</name>
</gene>
<feature type="non-terminal residue" evidence="2">
    <location>
        <position position="1"/>
    </location>
</feature>
<feature type="region of interest" description="Disordered" evidence="1">
    <location>
        <begin position="164"/>
        <end position="207"/>
    </location>
</feature>
<dbReference type="OrthoDB" id="5862000at2759"/>
<dbReference type="EMBL" id="KN729411">
    <property type="protein sequence ID" value="KIH62310.1"/>
    <property type="molecule type" value="Genomic_DNA"/>
</dbReference>
<protein>
    <submittedName>
        <fullName evidence="2">Uncharacterized protein</fullName>
    </submittedName>
</protein>
<evidence type="ECO:0000313" key="2">
    <source>
        <dbReference type="EMBL" id="KIH62310.1"/>
    </source>
</evidence>
<dbReference type="Proteomes" id="UP000054047">
    <property type="component" value="Unassembled WGS sequence"/>
</dbReference>
<feature type="region of interest" description="Disordered" evidence="1">
    <location>
        <begin position="126"/>
        <end position="151"/>
    </location>
</feature>
<organism evidence="2 3">
    <name type="scientific">Ancylostoma duodenale</name>
    <dbReference type="NCBI Taxonomy" id="51022"/>
    <lineage>
        <taxon>Eukaryota</taxon>
        <taxon>Metazoa</taxon>
        <taxon>Ecdysozoa</taxon>
        <taxon>Nematoda</taxon>
        <taxon>Chromadorea</taxon>
        <taxon>Rhabditida</taxon>
        <taxon>Rhabditina</taxon>
        <taxon>Rhabditomorpha</taxon>
        <taxon>Strongyloidea</taxon>
        <taxon>Ancylostomatidae</taxon>
        <taxon>Ancylostomatinae</taxon>
        <taxon>Ancylostoma</taxon>
    </lineage>
</organism>
<name>A0A0C2GM62_9BILA</name>
<evidence type="ECO:0000313" key="3">
    <source>
        <dbReference type="Proteomes" id="UP000054047"/>
    </source>
</evidence>
<keyword evidence="3" id="KW-1185">Reference proteome</keyword>
<reference evidence="2 3" key="1">
    <citation type="submission" date="2013-12" db="EMBL/GenBank/DDBJ databases">
        <title>Draft genome of the parsitic nematode Ancylostoma duodenale.</title>
        <authorList>
            <person name="Mitreva M."/>
        </authorList>
    </citation>
    <scope>NUCLEOTIDE SEQUENCE [LARGE SCALE GENOMIC DNA]</scope>
    <source>
        <strain evidence="2 3">Zhejiang</strain>
    </source>
</reference>
<accession>A0A0C2GM62</accession>
<evidence type="ECO:0000256" key="1">
    <source>
        <dbReference type="SAM" id="MobiDB-lite"/>
    </source>
</evidence>
<sequence>AKCQPSITSLNRELSTVTFTYEQLYSLFGPQTMRSLIENSKSVEKPVENTVCNPRANGETVNRAAALKDEIAMAETDQGTQEDEEQPLESLKEIQGAAELCMRPSKVSLAKSDHELNAKYAALQSNSGASTLSKKSRSTKGSSEDNSGCEHQAHTNNQQQIILNSSNPNQNANDESNKAGGSNTKHSAESEMTDSRSSASSSLVTAEDPSVLYSTAATISFSADTSLSEELSLYTPSSSLRTEISDSSHEISPRSTGIWVSNCSDPPSSLCSTRSFSAMELLTADLYTDDANTAEADGLEIEATNQVFDAVLMAKSENLVRYGEDMMTARSRSVASNANIHVFHDGPRLPLLEMDDLQTAM</sequence>
<dbReference type="AlphaFoldDB" id="A0A0C2GM62"/>